<dbReference type="GO" id="GO:0004176">
    <property type="term" value="F:ATP-dependent peptidase activity"/>
    <property type="evidence" value="ECO:0007669"/>
    <property type="project" value="InterPro"/>
</dbReference>
<protein>
    <recommendedName>
        <fullName evidence="4">Peptidase M41 family</fullName>
    </recommendedName>
</protein>
<dbReference type="PANTHER" id="PTHR33471:SF7">
    <property type="entry name" value="ATP-DEPENDENT ZINC METALLOPROTEASE-RELATED"/>
    <property type="match status" value="1"/>
</dbReference>
<dbReference type="InterPro" id="IPR037219">
    <property type="entry name" value="Peptidase_M41-like"/>
</dbReference>
<dbReference type="SUPFAM" id="SSF140990">
    <property type="entry name" value="FtsH protease domain-like"/>
    <property type="match status" value="1"/>
</dbReference>
<dbReference type="Gene3D" id="1.20.58.760">
    <property type="entry name" value="Peptidase M41"/>
    <property type="match status" value="1"/>
</dbReference>
<name>Q7U5A4_PARMW</name>
<evidence type="ECO:0008006" key="4">
    <source>
        <dbReference type="Google" id="ProtNLM"/>
    </source>
</evidence>
<keyword evidence="1" id="KW-0812">Transmembrane</keyword>
<evidence type="ECO:0000313" key="3">
    <source>
        <dbReference type="Proteomes" id="UP000001422"/>
    </source>
</evidence>
<dbReference type="KEGG" id="syw:SYNW1803"/>
<evidence type="ECO:0000313" key="2">
    <source>
        <dbReference type="EMBL" id="CAE08318.1"/>
    </source>
</evidence>
<reference evidence="2 3" key="1">
    <citation type="journal article" date="2003" name="Nature">
        <title>The genome of a motile marine Synechococcus.</title>
        <authorList>
            <person name="Palenik B."/>
            <person name="Brahamsha B."/>
            <person name="Larimer F."/>
            <person name="Land M."/>
            <person name="Hauser L."/>
            <person name="Chain P."/>
            <person name="Lamerdin J."/>
            <person name="Regala W."/>
            <person name="Allen E.A."/>
            <person name="McCarren J."/>
            <person name="Paulsen I."/>
            <person name="Dufresne A."/>
            <person name="Partensky F."/>
            <person name="Webb E."/>
            <person name="Waterbury J."/>
        </authorList>
    </citation>
    <scope>NUCLEOTIDE SEQUENCE [LARGE SCALE GENOMIC DNA]</scope>
    <source>
        <strain evidence="2 3">WH8102</strain>
    </source>
</reference>
<accession>Q7U5A4</accession>
<dbReference type="STRING" id="84588.SYNW1803"/>
<dbReference type="EMBL" id="BX569693">
    <property type="protein sequence ID" value="CAE08318.1"/>
    <property type="molecule type" value="Genomic_DNA"/>
</dbReference>
<dbReference type="HOGENOM" id="CLU_053953_3_1_3"/>
<dbReference type="GO" id="GO:0004222">
    <property type="term" value="F:metalloendopeptidase activity"/>
    <property type="evidence" value="ECO:0007669"/>
    <property type="project" value="InterPro"/>
</dbReference>
<dbReference type="RefSeq" id="WP_011128663.1">
    <property type="nucleotide sequence ID" value="NC_005070.1"/>
</dbReference>
<gene>
    <name evidence="2" type="ordered locus">SYNW1803</name>
</gene>
<dbReference type="eggNOG" id="COG0465">
    <property type="taxonomic scope" value="Bacteria"/>
</dbReference>
<feature type="transmembrane region" description="Helical" evidence="1">
    <location>
        <begin position="36"/>
        <end position="54"/>
    </location>
</feature>
<feature type="transmembrane region" description="Helical" evidence="1">
    <location>
        <begin position="12"/>
        <end position="30"/>
    </location>
</feature>
<sequence length="215" mass="22669">MAPAGEGSTGTLRAGLVVAAITGLGAFGPVLGLSPAWIVVAVGGGLVMLSVDAASWQGMGGHVLAEALPGGEGRLRRIAVHEAGHLLIAEQEQMPVQRVLVGTLACLQAGLRSRGATEFPVPNSVRMPLEDLRRWSRVLQAGIAAETVVYGKARGGADDRALLGQLWGLSGHDVATAQREQRRARREIEQLLRRDQADLSQRADQLLSSAPRLGR</sequence>
<evidence type="ECO:0000256" key="1">
    <source>
        <dbReference type="SAM" id="Phobius"/>
    </source>
</evidence>
<keyword evidence="1" id="KW-1133">Transmembrane helix</keyword>
<dbReference type="AlphaFoldDB" id="Q7U5A4"/>
<organism evidence="2 3">
    <name type="scientific">Parasynechococcus marenigrum (strain WH8102)</name>
    <dbReference type="NCBI Taxonomy" id="84588"/>
    <lineage>
        <taxon>Bacteria</taxon>
        <taxon>Bacillati</taxon>
        <taxon>Cyanobacteriota</taxon>
        <taxon>Cyanophyceae</taxon>
        <taxon>Synechococcales</taxon>
        <taxon>Prochlorococcaceae</taxon>
        <taxon>Parasynechococcus</taxon>
        <taxon>Parasynechococcus marenigrum</taxon>
    </lineage>
</organism>
<dbReference type="Proteomes" id="UP000001422">
    <property type="component" value="Chromosome"/>
</dbReference>
<proteinExistence type="predicted"/>
<dbReference type="PANTHER" id="PTHR33471">
    <property type="entry name" value="ATP-DEPENDENT ZINC METALLOPROTEASE-RELATED"/>
    <property type="match status" value="1"/>
</dbReference>
<keyword evidence="1" id="KW-0472">Membrane</keyword>
<dbReference type="GO" id="GO:0006508">
    <property type="term" value="P:proteolysis"/>
    <property type="evidence" value="ECO:0007669"/>
    <property type="project" value="InterPro"/>
</dbReference>
<dbReference type="GO" id="GO:0005524">
    <property type="term" value="F:ATP binding"/>
    <property type="evidence" value="ECO:0007669"/>
    <property type="project" value="InterPro"/>
</dbReference>
<keyword evidence="3" id="KW-1185">Reference proteome</keyword>